<dbReference type="EMBL" id="CP149783">
    <property type="protein sequence ID" value="WYF46403.1"/>
    <property type="molecule type" value="Genomic_DNA"/>
</dbReference>
<name>A0AAU6Q8C0_9DEIO</name>
<sequence length="160" mass="17631">MTILTVPARPFCPPALETEVVCSPDPQGHQIADRSLGTLESQPQPSGLRIREGLYFIPAWDPGEEARASCTFTGVPLEDARHESRMRVAQAARRRALHGVTWRYERLTVRVRNACGELLATESLSGISSDLPKTRRQALETGLLAQAMEVAQDWAILGLN</sequence>
<reference evidence="1" key="1">
    <citation type="submission" date="2024-03" db="EMBL/GenBank/DDBJ databases">
        <title>Deinococcus weizhi sp. nov., isolated from human skin.</title>
        <authorList>
            <person name="Wei Z."/>
            <person name="Tian F."/>
            <person name="Yang C."/>
            <person name="Xin L.T."/>
            <person name="Wen Z.J."/>
            <person name="Lan K.C."/>
            <person name="Yu L."/>
            <person name="Zhe W."/>
            <person name="Dan F.D."/>
            <person name="Jun W."/>
            <person name="Rui Z."/>
            <person name="Yong X.J."/>
            <person name="Ting Y."/>
            <person name="Wei X."/>
            <person name="Xu Z.G."/>
            <person name="Xin Z."/>
            <person name="Dong F.G."/>
            <person name="Ni X.M."/>
            <person name="Zheng M.G."/>
            <person name="Chun Y."/>
            <person name="Qian W.X."/>
        </authorList>
    </citation>
    <scope>NUCLEOTIDE SEQUENCE</scope>
    <source>
        <strain evidence="1">VB142</strain>
    </source>
</reference>
<gene>
    <name evidence="1" type="ORF">WDJ50_15190</name>
</gene>
<dbReference type="RefSeq" id="WP_339097881.1">
    <property type="nucleotide sequence ID" value="NZ_CP149783.1"/>
</dbReference>
<dbReference type="AlphaFoldDB" id="A0AAU6Q8C0"/>
<organism evidence="1">
    <name type="scientific">Deinococcus sp. VB142</name>
    <dbReference type="NCBI Taxonomy" id="3112952"/>
    <lineage>
        <taxon>Bacteria</taxon>
        <taxon>Thermotogati</taxon>
        <taxon>Deinococcota</taxon>
        <taxon>Deinococci</taxon>
        <taxon>Deinococcales</taxon>
        <taxon>Deinococcaceae</taxon>
        <taxon>Deinococcus</taxon>
    </lineage>
</organism>
<accession>A0AAU6Q8C0</accession>
<evidence type="ECO:0000313" key="1">
    <source>
        <dbReference type="EMBL" id="WYF46403.1"/>
    </source>
</evidence>
<proteinExistence type="predicted"/>
<protein>
    <submittedName>
        <fullName evidence="1">Uncharacterized protein</fullName>
    </submittedName>
</protein>